<name>A0A673U9L8_SURSU</name>
<dbReference type="InterPro" id="IPR015943">
    <property type="entry name" value="WD40/YVTN_repeat-like_dom_sf"/>
</dbReference>
<dbReference type="PANTHER" id="PTHR46947">
    <property type="entry name" value="WD REPEAT-CONTAINING PROTEIN 73"/>
    <property type="match status" value="1"/>
</dbReference>
<dbReference type="GO" id="GO:0000922">
    <property type="term" value="C:spindle pole"/>
    <property type="evidence" value="ECO:0007669"/>
    <property type="project" value="TreeGrafter"/>
</dbReference>
<organism evidence="1 2">
    <name type="scientific">Suricata suricatta</name>
    <name type="common">Meerkat</name>
    <dbReference type="NCBI Taxonomy" id="37032"/>
    <lineage>
        <taxon>Eukaryota</taxon>
        <taxon>Metazoa</taxon>
        <taxon>Chordata</taxon>
        <taxon>Craniata</taxon>
        <taxon>Vertebrata</taxon>
        <taxon>Euteleostomi</taxon>
        <taxon>Mammalia</taxon>
        <taxon>Eutheria</taxon>
        <taxon>Laurasiatheria</taxon>
        <taxon>Carnivora</taxon>
        <taxon>Feliformia</taxon>
        <taxon>Herpestidae</taxon>
        <taxon>Suricata</taxon>
    </lineage>
</organism>
<dbReference type="PANTHER" id="PTHR46947:SF1">
    <property type="entry name" value="WD REPEAT-CONTAINING PROTEIN 73"/>
    <property type="match status" value="1"/>
</dbReference>
<protein>
    <submittedName>
        <fullName evidence="1">WD repeat domain 73</fullName>
    </submittedName>
</protein>
<dbReference type="AlphaFoldDB" id="A0A673U9L8"/>
<evidence type="ECO:0000313" key="2">
    <source>
        <dbReference type="Proteomes" id="UP000472268"/>
    </source>
</evidence>
<accession>A0A673U9L8</accession>
<evidence type="ECO:0000313" key="1">
    <source>
        <dbReference type="Ensembl" id="ENSSSUP00005018002.1"/>
    </source>
</evidence>
<keyword evidence="2" id="KW-1185">Reference proteome</keyword>
<dbReference type="GO" id="GO:0031122">
    <property type="term" value="P:cytoplasmic microtubule organization"/>
    <property type="evidence" value="ECO:0007669"/>
    <property type="project" value="TreeGrafter"/>
</dbReference>
<dbReference type="InterPro" id="IPR036322">
    <property type="entry name" value="WD40_repeat_dom_sf"/>
</dbReference>
<dbReference type="Proteomes" id="UP000472268">
    <property type="component" value="Chromosome 9"/>
</dbReference>
<reference evidence="1" key="2">
    <citation type="submission" date="2025-08" db="UniProtKB">
        <authorList>
            <consortium name="Ensembl"/>
        </authorList>
    </citation>
    <scope>IDENTIFICATION</scope>
</reference>
<proteinExistence type="predicted"/>
<dbReference type="Ensembl" id="ENSSSUT00005020520.1">
    <property type="protein sequence ID" value="ENSSSUP00005018002.1"/>
    <property type="gene ID" value="ENSSSUG00005011594.1"/>
</dbReference>
<dbReference type="GO" id="GO:0005829">
    <property type="term" value="C:cytosol"/>
    <property type="evidence" value="ECO:0007669"/>
    <property type="project" value="TreeGrafter"/>
</dbReference>
<sequence length="195" mass="21948">MESAEDWLVESLRLYQDFHAFDLSGATRVLEWIGDKGVCVAGYESLKKNEILHLTLPLRLSVKENQGLFPERDFKVCHGGFSDTPVFDLKHVPDTRVLVTSGLPGRNLRVWQVPEDSGFDGTVQVYDATSWDGTGSRVEPLFTHRGHIFLEDSQPDAAPLVTTHTWHPHKLRTLLSAASDASLHVWDWAERRAAC</sequence>
<reference evidence="1 2" key="1">
    <citation type="submission" date="2019-05" db="EMBL/GenBank/DDBJ databases">
        <title>A Chromosome-scale Meerkat (S. suricatta) Genome Assembly.</title>
        <authorList>
            <person name="Dudchenko O."/>
            <person name="Lieberman Aiden E."/>
            <person name="Tung J."/>
            <person name="Barreiro L.B."/>
            <person name="Clutton-Brock T.H."/>
        </authorList>
    </citation>
    <scope>NUCLEOTIDE SEQUENCE [LARGE SCALE GENOMIC DNA]</scope>
</reference>
<dbReference type="Gene3D" id="2.130.10.10">
    <property type="entry name" value="YVTN repeat-like/Quinoprotein amine dehydrogenase"/>
    <property type="match status" value="1"/>
</dbReference>
<reference evidence="1" key="3">
    <citation type="submission" date="2025-09" db="UniProtKB">
        <authorList>
            <consortium name="Ensembl"/>
        </authorList>
    </citation>
    <scope>IDENTIFICATION</scope>
</reference>
<gene>
    <name evidence="1" type="primary">WDR73</name>
</gene>
<dbReference type="InterPro" id="IPR042795">
    <property type="entry name" value="Wdr73"/>
</dbReference>
<dbReference type="SUPFAM" id="SSF50978">
    <property type="entry name" value="WD40 repeat-like"/>
    <property type="match status" value="1"/>
</dbReference>